<feature type="domain" description="GOST seven transmembrane" evidence="8">
    <location>
        <begin position="178"/>
        <end position="332"/>
    </location>
</feature>
<proteinExistence type="predicted"/>
<dbReference type="Pfam" id="PF06814">
    <property type="entry name" value="GOST_TM"/>
    <property type="match status" value="1"/>
</dbReference>
<sequence length="461" mass="52676">MMNLARILTGVLLLFFLFTAPSTGEITSVKIRSDNRRFIFFENFGFTQTGHVSIAISSVFVTSMPVTSNLTRPDPSRIGFYLISDVARPYKNYERISCSLDSKYISLLFTFQDLSPSPQSSFNKSHSVTFPSDYSLYFTNCNPLSYVTMDVRTEFYNTDNGNTKDYLSAELTQLPSHYYNFSHVYLIFLGFWILVCFKNKVSVNRFHLLMGVLLVMKSLSLFCAAKIHYHMKVTGNPHHGWNVMFHIFQLITAVLLYIVMMVISDGWFLLKPFVQEKKINKKVLMVVIPIQILATVASIVIGESGPFIKGWMTWNGVVLVIEAACCYVIMLPTEVICWFCDETHETDQDAKAARKYLAMFSMVVFGYFGIVWCGVVGQLMSIRSLETTGLVLYMVMFCMFRPFGKNKYFQLNLKEQGAQEEFGINVVIVKNLGYFSLMLVVQNICSCSSSYYIVRVLLCFL</sequence>
<keyword evidence="2 6" id="KW-0812">Transmembrane</keyword>
<dbReference type="Pfam" id="PF21904">
    <property type="entry name" value="CAND6-7_N"/>
    <property type="match status" value="1"/>
</dbReference>
<evidence type="ECO:0000313" key="11">
    <source>
        <dbReference type="Proteomes" id="UP000235145"/>
    </source>
</evidence>
<feature type="transmembrane region" description="Helical" evidence="6">
    <location>
        <begin position="208"/>
        <end position="227"/>
    </location>
</feature>
<feature type="transmembrane region" description="Helical" evidence="6">
    <location>
        <begin position="282"/>
        <end position="302"/>
    </location>
</feature>
<feature type="transmembrane region" description="Helical" evidence="6">
    <location>
        <begin position="178"/>
        <end position="196"/>
    </location>
</feature>
<protein>
    <recommendedName>
        <fullName evidence="12">Intimal thickness related receptor IRP domain-containing protein</fullName>
    </recommendedName>
</protein>
<comment type="subcellular location">
    <subcellularLocation>
        <location evidence="1">Membrane</location>
        <topology evidence="1">Multi-pass membrane protein</topology>
    </subcellularLocation>
</comment>
<keyword evidence="5 6" id="KW-0472">Membrane</keyword>
<dbReference type="PANTHER" id="PTHR21229">
    <property type="entry name" value="LUNG SEVEN TRANSMEMBRANE RECEPTOR"/>
    <property type="match status" value="1"/>
</dbReference>
<dbReference type="AlphaFoldDB" id="A0A9R1XDP0"/>
<dbReference type="GO" id="GO:0016020">
    <property type="term" value="C:membrane"/>
    <property type="evidence" value="ECO:0000318"/>
    <property type="project" value="GO_Central"/>
</dbReference>
<feature type="transmembrane region" description="Helical" evidence="6">
    <location>
        <begin position="387"/>
        <end position="404"/>
    </location>
</feature>
<feature type="transmembrane region" description="Helical" evidence="6">
    <location>
        <begin position="247"/>
        <end position="270"/>
    </location>
</feature>
<feature type="transmembrane region" description="Helical" evidence="6">
    <location>
        <begin position="314"/>
        <end position="339"/>
    </location>
</feature>
<gene>
    <name evidence="10" type="ORF">LSAT_V11C400219110</name>
</gene>
<evidence type="ECO:0008006" key="12">
    <source>
        <dbReference type="Google" id="ProtNLM"/>
    </source>
</evidence>
<dbReference type="Proteomes" id="UP000235145">
    <property type="component" value="Unassembled WGS sequence"/>
</dbReference>
<dbReference type="GO" id="GO:0005794">
    <property type="term" value="C:Golgi apparatus"/>
    <property type="evidence" value="ECO:0000318"/>
    <property type="project" value="GO_Central"/>
</dbReference>
<feature type="domain" description="CAND6/7 N-terminal" evidence="9">
    <location>
        <begin position="28"/>
        <end position="157"/>
    </location>
</feature>
<name>A0A9R1XDP0_LACSA</name>
<evidence type="ECO:0000256" key="7">
    <source>
        <dbReference type="SAM" id="SignalP"/>
    </source>
</evidence>
<dbReference type="InterPro" id="IPR009637">
    <property type="entry name" value="GPR107/GPR108-like"/>
</dbReference>
<keyword evidence="4 6" id="KW-1133">Transmembrane helix</keyword>
<evidence type="ECO:0000256" key="5">
    <source>
        <dbReference type="ARBA" id="ARBA00023136"/>
    </source>
</evidence>
<dbReference type="InterPro" id="IPR053937">
    <property type="entry name" value="GOST_TM"/>
</dbReference>
<dbReference type="EMBL" id="NBSK02000004">
    <property type="protein sequence ID" value="KAJ0210580.1"/>
    <property type="molecule type" value="Genomic_DNA"/>
</dbReference>
<dbReference type="InterPro" id="IPR054103">
    <property type="entry name" value="CAND6-7_N"/>
</dbReference>
<dbReference type="PANTHER" id="PTHR21229:SF2">
    <property type="entry name" value="RE59932P"/>
    <property type="match status" value="1"/>
</dbReference>
<comment type="caution">
    <text evidence="10">The sequence shown here is derived from an EMBL/GenBank/DDBJ whole genome shotgun (WGS) entry which is preliminary data.</text>
</comment>
<evidence type="ECO:0000313" key="10">
    <source>
        <dbReference type="EMBL" id="KAJ0210580.1"/>
    </source>
</evidence>
<accession>A0A9R1XDP0</accession>
<evidence type="ECO:0000256" key="3">
    <source>
        <dbReference type="ARBA" id="ARBA00022729"/>
    </source>
</evidence>
<organism evidence="10 11">
    <name type="scientific">Lactuca sativa</name>
    <name type="common">Garden lettuce</name>
    <dbReference type="NCBI Taxonomy" id="4236"/>
    <lineage>
        <taxon>Eukaryota</taxon>
        <taxon>Viridiplantae</taxon>
        <taxon>Streptophyta</taxon>
        <taxon>Embryophyta</taxon>
        <taxon>Tracheophyta</taxon>
        <taxon>Spermatophyta</taxon>
        <taxon>Magnoliopsida</taxon>
        <taxon>eudicotyledons</taxon>
        <taxon>Gunneridae</taxon>
        <taxon>Pentapetalae</taxon>
        <taxon>asterids</taxon>
        <taxon>campanulids</taxon>
        <taxon>Asterales</taxon>
        <taxon>Asteraceae</taxon>
        <taxon>Cichorioideae</taxon>
        <taxon>Cichorieae</taxon>
        <taxon>Lactucinae</taxon>
        <taxon>Lactuca</taxon>
    </lineage>
</organism>
<evidence type="ECO:0000259" key="8">
    <source>
        <dbReference type="Pfam" id="PF06814"/>
    </source>
</evidence>
<keyword evidence="3 7" id="KW-0732">Signal</keyword>
<evidence type="ECO:0000259" key="9">
    <source>
        <dbReference type="Pfam" id="PF21904"/>
    </source>
</evidence>
<evidence type="ECO:0000256" key="4">
    <source>
        <dbReference type="ARBA" id="ARBA00022989"/>
    </source>
</evidence>
<feature type="signal peptide" evidence="7">
    <location>
        <begin position="1"/>
        <end position="24"/>
    </location>
</feature>
<reference evidence="10 11" key="1">
    <citation type="journal article" date="2017" name="Nat. Commun.">
        <title>Genome assembly with in vitro proximity ligation data and whole-genome triplication in lettuce.</title>
        <authorList>
            <person name="Reyes-Chin-Wo S."/>
            <person name="Wang Z."/>
            <person name="Yang X."/>
            <person name="Kozik A."/>
            <person name="Arikit S."/>
            <person name="Song C."/>
            <person name="Xia L."/>
            <person name="Froenicke L."/>
            <person name="Lavelle D.O."/>
            <person name="Truco M.J."/>
            <person name="Xia R."/>
            <person name="Zhu S."/>
            <person name="Xu C."/>
            <person name="Xu H."/>
            <person name="Xu X."/>
            <person name="Cox K."/>
            <person name="Korf I."/>
            <person name="Meyers B.C."/>
            <person name="Michelmore R.W."/>
        </authorList>
    </citation>
    <scope>NUCLEOTIDE SEQUENCE [LARGE SCALE GENOMIC DNA]</scope>
    <source>
        <strain evidence="11">cv. Salinas</strain>
        <tissue evidence="10">Seedlings</tissue>
    </source>
</reference>
<evidence type="ECO:0000256" key="2">
    <source>
        <dbReference type="ARBA" id="ARBA00022692"/>
    </source>
</evidence>
<feature type="chain" id="PRO_5040300243" description="Intimal thickness related receptor IRP domain-containing protein" evidence="7">
    <location>
        <begin position="25"/>
        <end position="461"/>
    </location>
</feature>
<feature type="transmembrane region" description="Helical" evidence="6">
    <location>
        <begin position="360"/>
        <end position="381"/>
    </location>
</feature>
<keyword evidence="11" id="KW-1185">Reference proteome</keyword>
<evidence type="ECO:0000256" key="6">
    <source>
        <dbReference type="SAM" id="Phobius"/>
    </source>
</evidence>
<evidence type="ECO:0000256" key="1">
    <source>
        <dbReference type="ARBA" id="ARBA00004141"/>
    </source>
</evidence>